<dbReference type="AlphaFoldDB" id="S5TMV1"/>
<evidence type="ECO:0008006" key="3">
    <source>
        <dbReference type="Google" id="ProtNLM"/>
    </source>
</evidence>
<evidence type="ECO:0000313" key="2">
    <source>
        <dbReference type="EMBL" id="AGS49718.1"/>
    </source>
</evidence>
<sequence length="186" mass="19304">MNRHTKSTRPAVSARKILVGLLASLTAGGLTLAGPASPAVAANAHTAVVALGLATGGPAVAAEPGNWHAYGNTNPITSSPSTWRCTPTQTVAPEVVAQACAVRSANGDAVQGAVIVRNNYPYRFAAWAAMDLYNLFEKHLGSWGCSTSNVAANSWSVCFGRTFRQIDPVKTFGVTNNAILGRSPLV</sequence>
<name>S5TMV1_9BACT</name>
<feature type="signal peptide" evidence="1">
    <location>
        <begin position="1"/>
        <end position="41"/>
    </location>
</feature>
<accession>S5TMV1</accession>
<organism evidence="2">
    <name type="scientific">uncultured bacterium esnapd14</name>
    <dbReference type="NCBI Taxonomy" id="1366594"/>
    <lineage>
        <taxon>Bacteria</taxon>
        <taxon>environmental samples</taxon>
    </lineage>
</organism>
<dbReference type="EMBL" id="KF264553">
    <property type="protein sequence ID" value="AGS49718.1"/>
    <property type="molecule type" value="Genomic_DNA"/>
</dbReference>
<proteinExistence type="predicted"/>
<reference evidence="2" key="1">
    <citation type="journal article" date="2013" name="Proc. Natl. Acad. Sci. U.S.A.">
        <title>Mapping gene clusters within arrayed metagenomic libraries to expand the structural diversity of biomedically relevant natural products.</title>
        <authorList>
            <person name="Owen J.G."/>
            <person name="Reddy B.V."/>
            <person name="Ternei M.A."/>
            <person name="Charlop-Powers Z."/>
            <person name="Calle P.Y."/>
            <person name="Kim J.H."/>
            <person name="Brady S.F."/>
        </authorList>
    </citation>
    <scope>NUCLEOTIDE SEQUENCE</scope>
</reference>
<evidence type="ECO:0000256" key="1">
    <source>
        <dbReference type="SAM" id="SignalP"/>
    </source>
</evidence>
<feature type="chain" id="PRO_5004540500" description="Secreted protein" evidence="1">
    <location>
        <begin position="42"/>
        <end position="186"/>
    </location>
</feature>
<keyword evidence="1" id="KW-0732">Signal</keyword>
<protein>
    <recommendedName>
        <fullName evidence="3">Secreted protein</fullName>
    </recommendedName>
</protein>